<dbReference type="InterPro" id="IPR004254">
    <property type="entry name" value="AdipoR/HlyIII-related"/>
</dbReference>
<dbReference type="EMBL" id="GU191796">
    <property type="protein sequence ID" value="ACZ28607.1"/>
    <property type="molecule type" value="Genomic_DNA"/>
</dbReference>
<evidence type="ECO:0000256" key="3">
    <source>
        <dbReference type="ARBA" id="ARBA00022692"/>
    </source>
</evidence>
<keyword evidence="4 6" id="KW-1133">Transmembrane helix</keyword>
<reference evidence="7" key="1">
    <citation type="journal article" date="2011" name="ISME J.">
        <title>Comparative metagenomics of microbial communities inhabiting deep-sea hydrothermal vent chimneys with contrasting chemistries.</title>
        <authorList>
            <person name="Xie W."/>
            <person name="Wang F."/>
            <person name="Guo L."/>
            <person name="Chen Z."/>
            <person name="Sievert S.M."/>
            <person name="Meng J."/>
            <person name="Huang G."/>
            <person name="Li Y."/>
            <person name="Yan Q."/>
            <person name="Wu S."/>
            <person name="Wang X."/>
            <person name="Chen S."/>
            <person name="He G."/>
            <person name="Xiao X."/>
            <person name="Xu A."/>
        </authorList>
    </citation>
    <scope>NUCLEOTIDE SEQUENCE</scope>
</reference>
<feature type="transmembrane region" description="Helical" evidence="6">
    <location>
        <begin position="46"/>
        <end position="66"/>
    </location>
</feature>
<keyword evidence="5 6" id="KW-0472">Membrane</keyword>
<feature type="transmembrane region" description="Helical" evidence="6">
    <location>
        <begin position="192"/>
        <end position="214"/>
    </location>
</feature>
<comment type="subcellular location">
    <subcellularLocation>
        <location evidence="1">Cell membrane</location>
        <topology evidence="1">Multi-pass membrane protein</topology>
    </subcellularLocation>
</comment>
<dbReference type="PANTHER" id="PTHR20855">
    <property type="entry name" value="ADIPOR/PROGESTIN RECEPTOR-RELATED"/>
    <property type="match status" value="1"/>
</dbReference>
<protein>
    <submittedName>
        <fullName evidence="7">Hemolysin-3 family protein</fullName>
    </submittedName>
</protein>
<proteinExistence type="predicted"/>
<keyword evidence="2" id="KW-1003">Cell membrane</keyword>
<dbReference type="Pfam" id="PF03006">
    <property type="entry name" value="HlyIII"/>
    <property type="match status" value="1"/>
</dbReference>
<feature type="transmembrane region" description="Helical" evidence="6">
    <location>
        <begin position="138"/>
        <end position="154"/>
    </location>
</feature>
<feature type="transmembrane region" description="Helical" evidence="6">
    <location>
        <begin position="166"/>
        <end position="185"/>
    </location>
</feature>
<evidence type="ECO:0000256" key="6">
    <source>
        <dbReference type="SAM" id="Phobius"/>
    </source>
</evidence>
<sequence>MKTECQAIYYDQTEEKINTITHAFGLLFSVIALVFLIIKASLYGDAWHVVSFSTFGISLVILYSASTLYHSSKTSKTRARLKIFDHASIYVLIAGTYTPFALVTLSGKTGWWIFGTTWLFALTGIILKLFFTGKYGKLSTLMYVLMGWIILFAIKPLINNLSIEGFFWLFTGGISYTLGAILYSFDEIKFNHAIFHIFVLVGSFCHFVSVYYYVLKV</sequence>
<feature type="transmembrane region" description="Helical" evidence="6">
    <location>
        <begin position="111"/>
        <end position="131"/>
    </location>
</feature>
<evidence type="ECO:0000313" key="7">
    <source>
        <dbReference type="EMBL" id="ACZ28607.1"/>
    </source>
</evidence>
<dbReference type="GO" id="GO:0140911">
    <property type="term" value="F:pore-forming activity"/>
    <property type="evidence" value="ECO:0007669"/>
    <property type="project" value="InterPro"/>
</dbReference>
<evidence type="ECO:0000256" key="4">
    <source>
        <dbReference type="ARBA" id="ARBA00022989"/>
    </source>
</evidence>
<keyword evidence="3 6" id="KW-0812">Transmembrane</keyword>
<dbReference type="PANTHER" id="PTHR20855:SF3">
    <property type="entry name" value="LD03007P"/>
    <property type="match status" value="1"/>
</dbReference>
<accession>E3T2Z5</accession>
<dbReference type="AlphaFoldDB" id="E3T2Z5"/>
<feature type="transmembrane region" description="Helical" evidence="6">
    <location>
        <begin position="20"/>
        <end position="40"/>
    </location>
</feature>
<feature type="transmembrane region" description="Helical" evidence="6">
    <location>
        <begin position="87"/>
        <end position="105"/>
    </location>
</feature>
<evidence type="ECO:0000256" key="2">
    <source>
        <dbReference type="ARBA" id="ARBA00022475"/>
    </source>
</evidence>
<organism evidence="7">
    <name type="scientific">uncultured organism</name>
    <dbReference type="NCBI Taxonomy" id="155900"/>
    <lineage>
        <taxon>unclassified sequences</taxon>
        <taxon>environmental samples</taxon>
    </lineage>
</organism>
<dbReference type="GO" id="GO:0005886">
    <property type="term" value="C:plasma membrane"/>
    <property type="evidence" value="ECO:0007669"/>
    <property type="project" value="UniProtKB-SubCell"/>
</dbReference>
<dbReference type="NCBIfam" id="TIGR01065">
    <property type="entry name" value="hlyIII"/>
    <property type="match status" value="1"/>
</dbReference>
<name>E3T2Z5_9ZZZZ</name>
<dbReference type="InterPro" id="IPR005744">
    <property type="entry name" value="Hy-lIII"/>
</dbReference>
<evidence type="ECO:0000256" key="5">
    <source>
        <dbReference type="ARBA" id="ARBA00023136"/>
    </source>
</evidence>
<evidence type="ECO:0000256" key="1">
    <source>
        <dbReference type="ARBA" id="ARBA00004651"/>
    </source>
</evidence>